<sequence length="92" mass="10648">MGRHAPNTGRIHMHSLAHLKKHLEDARKREVAIDLKLGSDAEQHESTQKRKRTKKKRNSDELPSMMTAPKHVHGGDWKDMLHITNQRSKKVD</sequence>
<organism evidence="2 3">
    <name type="scientific">Trichostrongylus colubriformis</name>
    <name type="common">Black scour worm</name>
    <dbReference type="NCBI Taxonomy" id="6319"/>
    <lineage>
        <taxon>Eukaryota</taxon>
        <taxon>Metazoa</taxon>
        <taxon>Ecdysozoa</taxon>
        <taxon>Nematoda</taxon>
        <taxon>Chromadorea</taxon>
        <taxon>Rhabditida</taxon>
        <taxon>Rhabditina</taxon>
        <taxon>Rhabditomorpha</taxon>
        <taxon>Strongyloidea</taxon>
        <taxon>Trichostrongylidae</taxon>
        <taxon>Trichostrongylus</taxon>
    </lineage>
</organism>
<comment type="caution">
    <text evidence="2">The sequence shown here is derived from an EMBL/GenBank/DDBJ whole genome shotgun (WGS) entry which is preliminary data.</text>
</comment>
<proteinExistence type="predicted"/>
<gene>
    <name evidence="2" type="ORF">GCK32_019975</name>
</gene>
<dbReference type="EMBL" id="WIXE01016868">
    <property type="protein sequence ID" value="KAK5972211.1"/>
    <property type="molecule type" value="Genomic_DNA"/>
</dbReference>
<dbReference type="AlphaFoldDB" id="A0AAN8IG43"/>
<protein>
    <submittedName>
        <fullName evidence="2">Uncharacterized protein</fullName>
    </submittedName>
</protein>
<evidence type="ECO:0000256" key="1">
    <source>
        <dbReference type="SAM" id="MobiDB-lite"/>
    </source>
</evidence>
<reference evidence="2 3" key="1">
    <citation type="submission" date="2019-10" db="EMBL/GenBank/DDBJ databases">
        <title>Assembly and Annotation for the nematode Trichostrongylus colubriformis.</title>
        <authorList>
            <person name="Martin J."/>
        </authorList>
    </citation>
    <scope>NUCLEOTIDE SEQUENCE [LARGE SCALE GENOMIC DNA]</scope>
    <source>
        <strain evidence="2">G859</strain>
        <tissue evidence="2">Whole worm</tissue>
    </source>
</reference>
<accession>A0AAN8IG43</accession>
<feature type="compositionally biased region" description="Basic and acidic residues" evidence="1">
    <location>
        <begin position="35"/>
        <end position="48"/>
    </location>
</feature>
<feature type="non-terminal residue" evidence="2">
    <location>
        <position position="92"/>
    </location>
</feature>
<evidence type="ECO:0000313" key="2">
    <source>
        <dbReference type="EMBL" id="KAK5972211.1"/>
    </source>
</evidence>
<dbReference type="Proteomes" id="UP001331761">
    <property type="component" value="Unassembled WGS sequence"/>
</dbReference>
<evidence type="ECO:0000313" key="3">
    <source>
        <dbReference type="Proteomes" id="UP001331761"/>
    </source>
</evidence>
<keyword evidence="3" id="KW-1185">Reference proteome</keyword>
<name>A0AAN8IG43_TRICO</name>
<feature type="region of interest" description="Disordered" evidence="1">
    <location>
        <begin position="35"/>
        <end position="77"/>
    </location>
</feature>